<comment type="similarity">
    <text evidence="2 6">Belongs to the PanB family.</text>
</comment>
<evidence type="ECO:0000256" key="1">
    <source>
        <dbReference type="ARBA" id="ARBA00005033"/>
    </source>
</evidence>
<organism evidence="7 8">
    <name type="scientific">Schizophyllum amplum</name>
    <dbReference type="NCBI Taxonomy" id="97359"/>
    <lineage>
        <taxon>Eukaryota</taxon>
        <taxon>Fungi</taxon>
        <taxon>Dikarya</taxon>
        <taxon>Basidiomycota</taxon>
        <taxon>Agaricomycotina</taxon>
        <taxon>Agaricomycetes</taxon>
        <taxon>Agaricomycetidae</taxon>
        <taxon>Agaricales</taxon>
        <taxon>Schizophyllaceae</taxon>
        <taxon>Schizophyllum</taxon>
    </lineage>
</organism>
<comment type="catalytic activity">
    <reaction evidence="5 6">
        <text>(6R)-5,10-methylene-5,6,7,8-tetrahydrofolate + 3-methyl-2-oxobutanoate + H2O = 2-dehydropantoate + (6S)-5,6,7,8-tetrahydrofolate</text>
        <dbReference type="Rhea" id="RHEA:11824"/>
        <dbReference type="ChEBI" id="CHEBI:11561"/>
        <dbReference type="ChEBI" id="CHEBI:11851"/>
        <dbReference type="ChEBI" id="CHEBI:15377"/>
        <dbReference type="ChEBI" id="CHEBI:15636"/>
        <dbReference type="ChEBI" id="CHEBI:57453"/>
        <dbReference type="EC" id="2.1.2.11"/>
    </reaction>
</comment>
<comment type="caution">
    <text evidence="7">The sequence shown here is derived from an EMBL/GenBank/DDBJ whole genome shotgun (WGS) entry which is preliminary data.</text>
</comment>
<dbReference type="NCBIfam" id="NF001452">
    <property type="entry name" value="PRK00311.1"/>
    <property type="match status" value="1"/>
</dbReference>
<dbReference type="CDD" id="cd06557">
    <property type="entry name" value="KPHMT-like"/>
    <property type="match status" value="1"/>
</dbReference>
<dbReference type="InterPro" id="IPR003700">
    <property type="entry name" value="Pantoate_hydroxy_MeTrfase"/>
</dbReference>
<dbReference type="GO" id="GO:0032259">
    <property type="term" value="P:methylation"/>
    <property type="evidence" value="ECO:0007669"/>
    <property type="project" value="UniProtKB-KW"/>
</dbReference>
<sequence>MLRVYASHTSCGGLSHIRRKAPVPRLRRWMSVRPEQQHKTPDARKKVTIAELQKMRDAGTPISMLTTYDYPSARALSANPQIDIAFVGDSLAQVCLGHTSTTELTLDEMIHHTRAVRRGTKHPLLLADMPFGSYNVSAEDTLRNAVRLVQQGGAEAVKMEGGVELAGVVRRLGTIGIPVMAHIGLMPQRCNASGFRVQGRDAESARGVLADALALEDAGAFAVVLEAIPHKLGEYITNRLRIPTIGIGAGNMTSGQVLVWDDMMGTWAGHKAKFVRRFADVKTERDAGVQRYAAAVRDRSFPSATESYAMDDAEWNKFLRHEEK</sequence>
<evidence type="ECO:0000256" key="4">
    <source>
        <dbReference type="ARBA" id="ARBA00022679"/>
    </source>
</evidence>
<dbReference type="GO" id="GO:0008168">
    <property type="term" value="F:methyltransferase activity"/>
    <property type="evidence" value="ECO:0007669"/>
    <property type="project" value="UniProtKB-KW"/>
</dbReference>
<evidence type="ECO:0000256" key="3">
    <source>
        <dbReference type="ARBA" id="ARBA00012618"/>
    </source>
</evidence>
<keyword evidence="4 6" id="KW-0808">Transferase</keyword>
<evidence type="ECO:0000256" key="2">
    <source>
        <dbReference type="ARBA" id="ARBA00008676"/>
    </source>
</evidence>
<accession>A0A550CVW4</accession>
<evidence type="ECO:0000313" key="8">
    <source>
        <dbReference type="Proteomes" id="UP000320762"/>
    </source>
</evidence>
<proteinExistence type="inferred from homology"/>
<comment type="pathway">
    <text evidence="1 6">Cofactor biosynthesis; (R)-pantothenate biosynthesis; (R)-pantoate from 3-methyl-2-oxobutanoate: step 1/2.</text>
</comment>
<dbReference type="AlphaFoldDB" id="A0A550CVW4"/>
<dbReference type="GO" id="GO:0000287">
    <property type="term" value="F:magnesium ion binding"/>
    <property type="evidence" value="ECO:0007669"/>
    <property type="project" value="TreeGrafter"/>
</dbReference>
<dbReference type="NCBIfam" id="TIGR00222">
    <property type="entry name" value="panB"/>
    <property type="match status" value="1"/>
</dbReference>
<dbReference type="HAMAP" id="MF_00156">
    <property type="entry name" value="PanB"/>
    <property type="match status" value="1"/>
</dbReference>
<dbReference type="UniPathway" id="UPA00028">
    <property type="reaction ID" value="UER00003"/>
</dbReference>
<dbReference type="PANTHER" id="PTHR20881:SF0">
    <property type="entry name" value="3-METHYL-2-OXOBUTANOATE HYDROXYMETHYLTRANSFERASE"/>
    <property type="match status" value="1"/>
</dbReference>
<gene>
    <name evidence="7" type="ORF">BD626DRAFT_472421</name>
</gene>
<keyword evidence="8" id="KW-1185">Reference proteome</keyword>
<dbReference type="STRING" id="97359.A0A550CVW4"/>
<dbReference type="Gene3D" id="3.20.20.60">
    <property type="entry name" value="Phosphoenolpyruvate-binding domains"/>
    <property type="match status" value="1"/>
</dbReference>
<evidence type="ECO:0000313" key="7">
    <source>
        <dbReference type="EMBL" id="TRM68936.1"/>
    </source>
</evidence>
<dbReference type="EMBL" id="VDMD01000001">
    <property type="protein sequence ID" value="TRM68936.1"/>
    <property type="molecule type" value="Genomic_DNA"/>
</dbReference>
<name>A0A550CVW4_9AGAR</name>
<dbReference type="FunFam" id="3.20.20.60:FF:000003">
    <property type="entry name" value="3-methyl-2-oxobutanoate hydroxymethyltransferase"/>
    <property type="match status" value="1"/>
</dbReference>
<evidence type="ECO:0000256" key="6">
    <source>
        <dbReference type="RuleBase" id="RU362100"/>
    </source>
</evidence>
<dbReference type="InterPro" id="IPR040442">
    <property type="entry name" value="Pyrv_kinase-like_dom_sf"/>
</dbReference>
<keyword evidence="7" id="KW-0489">Methyltransferase</keyword>
<dbReference type="EC" id="2.1.2.11" evidence="3 6"/>
<dbReference type="OrthoDB" id="425211at2759"/>
<comment type="function">
    <text evidence="6">Catalyzes the reversible reaction in which hydroxymethyl group from 5,10-methylenetetrahydrofolate is transferred onto alpha-ketoisovalerate to form ketopantoate.</text>
</comment>
<dbReference type="GO" id="GO:0003864">
    <property type="term" value="F:3-methyl-2-oxobutanoate hydroxymethyltransferase activity"/>
    <property type="evidence" value="ECO:0007669"/>
    <property type="project" value="UniProtKB-EC"/>
</dbReference>
<dbReference type="Proteomes" id="UP000320762">
    <property type="component" value="Unassembled WGS sequence"/>
</dbReference>
<dbReference type="GO" id="GO:0015940">
    <property type="term" value="P:pantothenate biosynthetic process"/>
    <property type="evidence" value="ECO:0007669"/>
    <property type="project" value="UniProtKB-UniPathway"/>
</dbReference>
<dbReference type="PANTHER" id="PTHR20881">
    <property type="entry name" value="3-METHYL-2-OXOBUTANOATE HYDROXYMETHYLTRANSFERASE"/>
    <property type="match status" value="1"/>
</dbReference>
<dbReference type="InterPro" id="IPR015813">
    <property type="entry name" value="Pyrv/PenolPyrv_kinase-like_dom"/>
</dbReference>
<dbReference type="Pfam" id="PF02548">
    <property type="entry name" value="Pantoate_transf"/>
    <property type="match status" value="1"/>
</dbReference>
<evidence type="ECO:0000256" key="5">
    <source>
        <dbReference type="ARBA" id="ARBA00049172"/>
    </source>
</evidence>
<reference evidence="7 8" key="1">
    <citation type="journal article" date="2019" name="New Phytol.">
        <title>Comparative genomics reveals unique wood-decay strategies and fruiting body development in the Schizophyllaceae.</title>
        <authorList>
            <person name="Almasi E."/>
            <person name="Sahu N."/>
            <person name="Krizsan K."/>
            <person name="Balint B."/>
            <person name="Kovacs G.M."/>
            <person name="Kiss B."/>
            <person name="Cseklye J."/>
            <person name="Drula E."/>
            <person name="Henrissat B."/>
            <person name="Nagy I."/>
            <person name="Chovatia M."/>
            <person name="Adam C."/>
            <person name="LaButti K."/>
            <person name="Lipzen A."/>
            <person name="Riley R."/>
            <person name="Grigoriev I.V."/>
            <person name="Nagy L.G."/>
        </authorList>
    </citation>
    <scope>NUCLEOTIDE SEQUENCE [LARGE SCALE GENOMIC DNA]</scope>
    <source>
        <strain evidence="7 8">NL-1724</strain>
    </source>
</reference>
<dbReference type="GO" id="GO:0005739">
    <property type="term" value="C:mitochondrion"/>
    <property type="evidence" value="ECO:0007669"/>
    <property type="project" value="TreeGrafter"/>
</dbReference>
<dbReference type="SUPFAM" id="SSF51621">
    <property type="entry name" value="Phosphoenolpyruvate/pyruvate domain"/>
    <property type="match status" value="1"/>
</dbReference>
<protein>
    <recommendedName>
        <fullName evidence="3 6">3-methyl-2-oxobutanoate hydroxymethyltransferase</fullName>
        <ecNumber evidence="3 6">2.1.2.11</ecNumber>
    </recommendedName>
</protein>
<keyword evidence="6" id="KW-0566">Pantothenate biosynthesis</keyword>